<evidence type="ECO:0000256" key="1">
    <source>
        <dbReference type="SAM" id="MobiDB-lite"/>
    </source>
</evidence>
<dbReference type="Proteomes" id="UP000215914">
    <property type="component" value="Chromosome 4"/>
</dbReference>
<organism evidence="2 3">
    <name type="scientific">Helianthus annuus</name>
    <name type="common">Common sunflower</name>
    <dbReference type="NCBI Taxonomy" id="4232"/>
    <lineage>
        <taxon>Eukaryota</taxon>
        <taxon>Viridiplantae</taxon>
        <taxon>Streptophyta</taxon>
        <taxon>Embryophyta</taxon>
        <taxon>Tracheophyta</taxon>
        <taxon>Spermatophyta</taxon>
        <taxon>Magnoliopsida</taxon>
        <taxon>eudicotyledons</taxon>
        <taxon>Gunneridae</taxon>
        <taxon>Pentapetalae</taxon>
        <taxon>asterids</taxon>
        <taxon>campanulids</taxon>
        <taxon>Asterales</taxon>
        <taxon>Asteraceae</taxon>
        <taxon>Asteroideae</taxon>
        <taxon>Heliantheae alliance</taxon>
        <taxon>Heliantheae</taxon>
        <taxon>Helianthus</taxon>
    </lineage>
</organism>
<protein>
    <submittedName>
        <fullName evidence="2">Putative LIS1 homology motif protein</fullName>
    </submittedName>
</protein>
<dbReference type="InterPro" id="IPR044716">
    <property type="entry name" value="LEUNIG-like"/>
</dbReference>
<dbReference type="PROSITE" id="PS50896">
    <property type="entry name" value="LISH"/>
    <property type="match status" value="1"/>
</dbReference>
<dbReference type="AlphaFoldDB" id="A0A251V203"/>
<gene>
    <name evidence="2" type="ORF">HannXRQ_Chr04g0124371</name>
</gene>
<name>A0A251V203_HELAN</name>
<dbReference type="EMBL" id="CM007893">
    <property type="protein sequence ID" value="OTG29630.1"/>
    <property type="molecule type" value="Genomic_DNA"/>
</dbReference>
<dbReference type="PANTHER" id="PTHR44376">
    <property type="entry name" value="TRANSCRIPTIONAL REGULATOR OF FILAMENTOUS GROWTH FLO8"/>
    <property type="match status" value="1"/>
</dbReference>
<reference evidence="3" key="1">
    <citation type="journal article" date="2017" name="Nature">
        <title>The sunflower genome provides insights into oil metabolism, flowering and Asterid evolution.</title>
        <authorList>
            <person name="Badouin H."/>
            <person name="Gouzy J."/>
            <person name="Grassa C.J."/>
            <person name="Murat F."/>
            <person name="Staton S.E."/>
            <person name="Cottret L."/>
            <person name="Lelandais-Briere C."/>
            <person name="Owens G.L."/>
            <person name="Carrere S."/>
            <person name="Mayjonade B."/>
            <person name="Legrand L."/>
            <person name="Gill N."/>
            <person name="Kane N.C."/>
            <person name="Bowers J.E."/>
            <person name="Hubner S."/>
            <person name="Bellec A."/>
            <person name="Berard A."/>
            <person name="Berges H."/>
            <person name="Blanchet N."/>
            <person name="Boniface M.C."/>
            <person name="Brunel D."/>
            <person name="Catrice O."/>
            <person name="Chaidir N."/>
            <person name="Claudel C."/>
            <person name="Donnadieu C."/>
            <person name="Faraut T."/>
            <person name="Fievet G."/>
            <person name="Helmstetter N."/>
            <person name="King M."/>
            <person name="Knapp S.J."/>
            <person name="Lai Z."/>
            <person name="Le Paslier M.C."/>
            <person name="Lippi Y."/>
            <person name="Lorenzon L."/>
            <person name="Mandel J.R."/>
            <person name="Marage G."/>
            <person name="Marchand G."/>
            <person name="Marquand E."/>
            <person name="Bret-Mestries E."/>
            <person name="Morien E."/>
            <person name="Nambeesan S."/>
            <person name="Nguyen T."/>
            <person name="Pegot-Espagnet P."/>
            <person name="Pouilly N."/>
            <person name="Raftis F."/>
            <person name="Sallet E."/>
            <person name="Schiex T."/>
            <person name="Thomas J."/>
            <person name="Vandecasteele C."/>
            <person name="Vares D."/>
            <person name="Vear F."/>
            <person name="Vautrin S."/>
            <person name="Crespi M."/>
            <person name="Mangin B."/>
            <person name="Burke J.M."/>
            <person name="Salse J."/>
            <person name="Munos S."/>
            <person name="Vincourt P."/>
            <person name="Rieseberg L.H."/>
            <person name="Langlade N.B."/>
        </authorList>
    </citation>
    <scope>NUCLEOTIDE SEQUENCE [LARGE SCALE GENOMIC DNA]</scope>
    <source>
        <strain evidence="3">cv. SF193</strain>
    </source>
</reference>
<dbReference type="GO" id="GO:0003714">
    <property type="term" value="F:transcription corepressor activity"/>
    <property type="evidence" value="ECO:0007669"/>
    <property type="project" value="InterPro"/>
</dbReference>
<dbReference type="InterPro" id="IPR006594">
    <property type="entry name" value="LisH"/>
</dbReference>
<sequence length="248" mass="27037">MLDYLKKKGMNQTAEIFAKEAGITDPRSGGNGGDGFFLSDWWAVFWDRYSSNTRAAESNAGQDIPESSAQAQVVSQTQSQAVAQVQAQAQTEIPARALTLADNGMLGFEPYAAGSLGSIWRLAGQQYYANMLSDPILVSTLNDDQLGVLPSYVTADFNPGCAIPSSNPRLSTDQIPRRPRRRVNRSGNRAGKTNVKPQANLVRFTYVMRGPSSLASASGSYRFCALASFKTKSTRGFMIQLPWFQLFG</sequence>
<dbReference type="Pfam" id="PF08513">
    <property type="entry name" value="LisH"/>
    <property type="match status" value="1"/>
</dbReference>
<evidence type="ECO:0000313" key="3">
    <source>
        <dbReference type="Proteomes" id="UP000215914"/>
    </source>
</evidence>
<proteinExistence type="predicted"/>
<feature type="compositionally biased region" description="Polar residues" evidence="1">
    <location>
        <begin position="165"/>
        <end position="174"/>
    </location>
</feature>
<feature type="region of interest" description="Disordered" evidence="1">
    <location>
        <begin position="165"/>
        <end position="194"/>
    </location>
</feature>
<accession>A0A251V203</accession>
<dbReference type="PANTHER" id="PTHR44376:SF5">
    <property type="entry name" value="TRANSCRIPTIONAL COREPRESSOR LEUNIG ISOFORM X1"/>
    <property type="match status" value="1"/>
</dbReference>
<keyword evidence="3" id="KW-1185">Reference proteome</keyword>
<dbReference type="InParanoid" id="A0A251V203"/>
<evidence type="ECO:0000313" key="2">
    <source>
        <dbReference type="EMBL" id="OTG29630.1"/>
    </source>
</evidence>